<evidence type="ECO:0000313" key="1">
    <source>
        <dbReference type="EMBL" id="GAE16220.1"/>
    </source>
</evidence>
<evidence type="ECO:0000313" key="2">
    <source>
        <dbReference type="Proteomes" id="UP000018861"/>
    </source>
</evidence>
<organism evidence="1 2">
    <name type="scientific">Bacteroides pyogenes JCM 6292</name>
    <dbReference type="NCBI Taxonomy" id="1235809"/>
    <lineage>
        <taxon>Bacteria</taxon>
        <taxon>Pseudomonadati</taxon>
        <taxon>Bacteroidota</taxon>
        <taxon>Bacteroidia</taxon>
        <taxon>Bacteroidales</taxon>
        <taxon>Bacteroidaceae</taxon>
        <taxon>Bacteroides</taxon>
    </lineage>
</organism>
<reference evidence="1 2" key="1">
    <citation type="journal article" date="2014" name="Genome Announc.">
        <title>Draft Genome Sequences of Three Strains of Bacteroides pyogenes Isolated from a Cat and Swine.</title>
        <authorList>
            <person name="Sakamoto M."/>
            <person name="Oshima K."/>
            <person name="Suda W."/>
            <person name="Kitamura K."/>
            <person name="Iida T."/>
            <person name="Hattori M."/>
            <person name="Ohkuma M."/>
        </authorList>
    </citation>
    <scope>NUCLEOTIDE SEQUENCE [LARGE SCALE GENOMIC DNA]</scope>
    <source>
        <strain evidence="1 2">JCM 6292</strain>
    </source>
</reference>
<sequence>MEVPAVASNEFFHDGESLVGWMSNSVFIGQKACEFDKRQCSYNEEKPPSLADRSVLQGKEPANNRTRNAVCGKIKPVSMINTAAFNKKENL</sequence>
<protein>
    <submittedName>
        <fullName evidence="1">Uncharacterized protein</fullName>
    </submittedName>
</protein>
<dbReference type="EMBL" id="BAIQ01000030">
    <property type="protein sequence ID" value="GAE16220.1"/>
    <property type="molecule type" value="Genomic_DNA"/>
</dbReference>
<proteinExistence type="predicted"/>
<dbReference type="Proteomes" id="UP000018861">
    <property type="component" value="Unassembled WGS sequence"/>
</dbReference>
<accession>W4P913</accession>
<gene>
    <name evidence="1" type="ORF">JCM6292_2622</name>
</gene>
<dbReference type="AlphaFoldDB" id="W4P913"/>
<name>W4P913_9BACE</name>
<comment type="caution">
    <text evidence="1">The sequence shown here is derived from an EMBL/GenBank/DDBJ whole genome shotgun (WGS) entry which is preliminary data.</text>
</comment>